<evidence type="ECO:0000256" key="3">
    <source>
        <dbReference type="ARBA" id="ARBA00022679"/>
    </source>
</evidence>
<keyword evidence="4" id="KW-0548">Nucleotidyltransferase</keyword>
<proteinExistence type="inferred from homology"/>
<dbReference type="Pfam" id="PF00483">
    <property type="entry name" value="NTP_transferase"/>
    <property type="match status" value="1"/>
</dbReference>
<evidence type="ECO:0000256" key="1">
    <source>
        <dbReference type="ARBA" id="ARBA00006115"/>
    </source>
</evidence>
<evidence type="ECO:0000313" key="11">
    <source>
        <dbReference type="Proteomes" id="UP000053860"/>
    </source>
</evidence>
<keyword evidence="3" id="KW-0808">Transferase</keyword>
<keyword evidence="5" id="KW-0547">Nucleotide-binding</keyword>
<dbReference type="FunFam" id="3.90.550.10:FF:000046">
    <property type="entry name" value="Mannose-1-phosphate guanylyltransferase (GDP)"/>
    <property type="match status" value="1"/>
</dbReference>
<evidence type="ECO:0000259" key="9">
    <source>
        <dbReference type="Pfam" id="PF22640"/>
    </source>
</evidence>
<evidence type="ECO:0000256" key="7">
    <source>
        <dbReference type="ARBA" id="ARBA00047343"/>
    </source>
</evidence>
<sequence length="360" mass="41233">MRNNHHYCVIMSGGVGSRFWPFSKEDKPKQFLDFFGTGRSLLQSTYDRFRKIVPPENIYIVTNDAYAGMTRQQLPELNERQLLLEPLRRNTAPAIAFASYRIHAVDPEANIIVAPSDHLILKEDLFVADMRKGLAFVEENPVLLTLGIRPSRPETGYGYIQVDGNNCEGIEKVKAFTEKPDLELAKKFLESGEFMWNSGIFLWNVNSILNAFREYLPDVVQKFEEGKALFNTPREKQFVDEVFPFCPNISIDYGILEKADNVYVNISDFGWSDLGTWGALHEVSQRDSDNNAQLHCKTLYIESTDNIVAMSDDKLVVIQGLDDYIVAESDNVLLICKKSEEQRIKHFVTDVKFRYGDEYV</sequence>
<evidence type="ECO:0000256" key="2">
    <source>
        <dbReference type="ARBA" id="ARBA00012387"/>
    </source>
</evidence>
<evidence type="ECO:0000313" key="10">
    <source>
        <dbReference type="EMBL" id="KUK77176.1"/>
    </source>
</evidence>
<accession>A0A101HI01</accession>
<reference evidence="11" key="1">
    <citation type="journal article" date="2015" name="MBio">
        <title>Genome-Resolved Metagenomic Analysis Reveals Roles for Candidate Phyla and Other Microbial Community Members in Biogeochemical Transformations in Oil Reservoirs.</title>
        <authorList>
            <person name="Hu P."/>
            <person name="Tom L."/>
            <person name="Singh A."/>
            <person name="Thomas B.C."/>
            <person name="Baker B.J."/>
            <person name="Piceno Y.M."/>
            <person name="Andersen G.L."/>
            <person name="Banfield J.F."/>
        </authorList>
    </citation>
    <scope>NUCLEOTIDE SEQUENCE [LARGE SCALE GENOMIC DNA]</scope>
</reference>
<dbReference type="PANTHER" id="PTHR46390:SF1">
    <property type="entry name" value="MANNOSE-1-PHOSPHATE GUANYLYLTRANSFERASE"/>
    <property type="match status" value="1"/>
</dbReference>
<dbReference type="PATRIC" id="fig|294710.3.peg.1236"/>
<dbReference type="GO" id="GO:0005525">
    <property type="term" value="F:GTP binding"/>
    <property type="evidence" value="ECO:0007669"/>
    <property type="project" value="UniProtKB-KW"/>
</dbReference>
<dbReference type="Pfam" id="PF22640">
    <property type="entry name" value="ManC_GMP_beta-helix"/>
    <property type="match status" value="1"/>
</dbReference>
<dbReference type="InterPro" id="IPR054566">
    <property type="entry name" value="ManC/GMP-like_b-helix"/>
</dbReference>
<dbReference type="STRING" id="1123008.GCA_000380985_01240"/>
<dbReference type="GO" id="GO:0004475">
    <property type="term" value="F:mannose-1-phosphate guanylyltransferase (GTP) activity"/>
    <property type="evidence" value="ECO:0007669"/>
    <property type="project" value="UniProtKB-EC"/>
</dbReference>
<feature type="domain" description="MannoseP isomerase/GMP-like beta-helix" evidence="9">
    <location>
        <begin position="304"/>
        <end position="349"/>
    </location>
</feature>
<comment type="similarity">
    <text evidence="1">Belongs to the mannose-6-phosphate isomerase type 2 family.</text>
</comment>
<dbReference type="EC" id="2.7.7.13" evidence="2"/>
<evidence type="ECO:0000256" key="6">
    <source>
        <dbReference type="ARBA" id="ARBA00023134"/>
    </source>
</evidence>
<dbReference type="InterPro" id="IPR049577">
    <property type="entry name" value="GMPP_N"/>
</dbReference>
<organism evidence="10 11">
    <name type="scientific">Proteiniphilum acetatigenes</name>
    <dbReference type="NCBI Taxonomy" id="294710"/>
    <lineage>
        <taxon>Bacteria</taxon>
        <taxon>Pseudomonadati</taxon>
        <taxon>Bacteroidota</taxon>
        <taxon>Bacteroidia</taxon>
        <taxon>Bacteroidales</taxon>
        <taxon>Dysgonomonadaceae</taxon>
        <taxon>Proteiniphilum</taxon>
    </lineage>
</organism>
<dbReference type="EMBL" id="LGGN01000157">
    <property type="protein sequence ID" value="KUK77176.1"/>
    <property type="molecule type" value="Genomic_DNA"/>
</dbReference>
<dbReference type="InterPro" id="IPR029044">
    <property type="entry name" value="Nucleotide-diphossugar_trans"/>
</dbReference>
<dbReference type="SUPFAM" id="SSF159283">
    <property type="entry name" value="Guanosine diphospho-D-mannose pyrophosphorylase/mannose-6-phosphate isomerase linker domain"/>
    <property type="match status" value="1"/>
</dbReference>
<dbReference type="InterPro" id="IPR005835">
    <property type="entry name" value="NTP_transferase_dom"/>
</dbReference>
<dbReference type="SUPFAM" id="SSF53448">
    <property type="entry name" value="Nucleotide-diphospho-sugar transferases"/>
    <property type="match status" value="1"/>
</dbReference>
<dbReference type="GO" id="GO:0009298">
    <property type="term" value="P:GDP-mannose biosynthetic process"/>
    <property type="evidence" value="ECO:0007669"/>
    <property type="project" value="TreeGrafter"/>
</dbReference>
<dbReference type="Proteomes" id="UP000053860">
    <property type="component" value="Unassembled WGS sequence"/>
</dbReference>
<protein>
    <recommendedName>
        <fullName evidence="2">mannose-1-phosphate guanylyltransferase</fullName>
        <ecNumber evidence="2">2.7.7.13</ecNumber>
    </recommendedName>
</protein>
<feature type="domain" description="Nucleotidyl transferase" evidence="8">
    <location>
        <begin position="9"/>
        <end position="288"/>
    </location>
</feature>
<evidence type="ECO:0000256" key="5">
    <source>
        <dbReference type="ARBA" id="ARBA00022741"/>
    </source>
</evidence>
<name>A0A101HI01_9BACT</name>
<dbReference type="Gene3D" id="3.90.550.10">
    <property type="entry name" value="Spore Coat Polysaccharide Biosynthesis Protein SpsA, Chain A"/>
    <property type="match status" value="1"/>
</dbReference>
<comment type="caution">
    <text evidence="10">The sequence shown here is derived from an EMBL/GenBank/DDBJ whole genome shotgun (WGS) entry which is preliminary data.</text>
</comment>
<evidence type="ECO:0000256" key="4">
    <source>
        <dbReference type="ARBA" id="ARBA00022695"/>
    </source>
</evidence>
<evidence type="ECO:0000259" key="8">
    <source>
        <dbReference type="Pfam" id="PF00483"/>
    </source>
</evidence>
<dbReference type="PANTHER" id="PTHR46390">
    <property type="entry name" value="MANNOSE-1-PHOSPHATE GUANYLYLTRANSFERASE"/>
    <property type="match status" value="1"/>
</dbReference>
<keyword evidence="6" id="KW-0342">GTP-binding</keyword>
<dbReference type="CDD" id="cd02509">
    <property type="entry name" value="GDP-M1P_Guanylyltransferase"/>
    <property type="match status" value="1"/>
</dbReference>
<dbReference type="InterPro" id="IPR051161">
    <property type="entry name" value="Mannose-6P_isomerase_type2"/>
</dbReference>
<gene>
    <name evidence="10" type="ORF">XD92_0892</name>
</gene>
<comment type="catalytic activity">
    <reaction evidence="7">
        <text>alpha-D-mannose 1-phosphate + GTP + H(+) = GDP-alpha-D-mannose + diphosphate</text>
        <dbReference type="Rhea" id="RHEA:15229"/>
        <dbReference type="ChEBI" id="CHEBI:15378"/>
        <dbReference type="ChEBI" id="CHEBI:33019"/>
        <dbReference type="ChEBI" id="CHEBI:37565"/>
        <dbReference type="ChEBI" id="CHEBI:57527"/>
        <dbReference type="ChEBI" id="CHEBI:58409"/>
        <dbReference type="EC" id="2.7.7.13"/>
    </reaction>
</comment>
<dbReference type="AlphaFoldDB" id="A0A101HI01"/>